<protein>
    <submittedName>
        <fullName evidence="2">Uncharacterized protein</fullName>
    </submittedName>
</protein>
<feature type="compositionally biased region" description="Low complexity" evidence="1">
    <location>
        <begin position="127"/>
        <end position="138"/>
    </location>
</feature>
<gene>
    <name evidence="2" type="ORF">M422DRAFT_50278</name>
</gene>
<feature type="compositionally biased region" description="Basic and acidic residues" evidence="1">
    <location>
        <begin position="77"/>
        <end position="92"/>
    </location>
</feature>
<dbReference type="Proteomes" id="UP000054279">
    <property type="component" value="Unassembled WGS sequence"/>
</dbReference>
<accession>A0A0C9VJS0</accession>
<feature type="compositionally biased region" description="Polar residues" evidence="1">
    <location>
        <begin position="14"/>
        <end position="33"/>
    </location>
</feature>
<feature type="compositionally biased region" description="Pro residues" evidence="1">
    <location>
        <begin position="42"/>
        <end position="54"/>
    </location>
</feature>
<feature type="compositionally biased region" description="Low complexity" evidence="1">
    <location>
        <begin position="287"/>
        <end position="301"/>
    </location>
</feature>
<reference evidence="2 3" key="1">
    <citation type="submission" date="2014-06" db="EMBL/GenBank/DDBJ databases">
        <title>Evolutionary Origins and Diversification of the Mycorrhizal Mutualists.</title>
        <authorList>
            <consortium name="DOE Joint Genome Institute"/>
            <consortium name="Mycorrhizal Genomics Consortium"/>
            <person name="Kohler A."/>
            <person name="Kuo A."/>
            <person name="Nagy L.G."/>
            <person name="Floudas D."/>
            <person name="Copeland A."/>
            <person name="Barry K.W."/>
            <person name="Cichocki N."/>
            <person name="Veneault-Fourrey C."/>
            <person name="LaButti K."/>
            <person name="Lindquist E.A."/>
            <person name="Lipzen A."/>
            <person name="Lundell T."/>
            <person name="Morin E."/>
            <person name="Murat C."/>
            <person name="Riley R."/>
            <person name="Ohm R."/>
            <person name="Sun H."/>
            <person name="Tunlid A."/>
            <person name="Henrissat B."/>
            <person name="Grigoriev I.V."/>
            <person name="Hibbett D.S."/>
            <person name="Martin F."/>
        </authorList>
    </citation>
    <scope>NUCLEOTIDE SEQUENCE [LARGE SCALE GENOMIC DNA]</scope>
    <source>
        <strain evidence="2 3">SS14</strain>
    </source>
</reference>
<feature type="compositionally biased region" description="Low complexity" evidence="1">
    <location>
        <begin position="405"/>
        <end position="424"/>
    </location>
</feature>
<organism evidence="2 3">
    <name type="scientific">Sphaerobolus stellatus (strain SS14)</name>
    <dbReference type="NCBI Taxonomy" id="990650"/>
    <lineage>
        <taxon>Eukaryota</taxon>
        <taxon>Fungi</taxon>
        <taxon>Dikarya</taxon>
        <taxon>Basidiomycota</taxon>
        <taxon>Agaricomycotina</taxon>
        <taxon>Agaricomycetes</taxon>
        <taxon>Phallomycetidae</taxon>
        <taxon>Geastrales</taxon>
        <taxon>Sphaerobolaceae</taxon>
        <taxon>Sphaerobolus</taxon>
    </lineage>
</organism>
<feature type="region of interest" description="Disordered" evidence="1">
    <location>
        <begin position="1"/>
        <end position="201"/>
    </location>
</feature>
<feature type="compositionally biased region" description="Basic and acidic residues" evidence="1">
    <location>
        <begin position="171"/>
        <end position="182"/>
    </location>
</feature>
<evidence type="ECO:0000256" key="1">
    <source>
        <dbReference type="SAM" id="MobiDB-lite"/>
    </source>
</evidence>
<feature type="compositionally biased region" description="Polar residues" evidence="1">
    <location>
        <begin position="147"/>
        <end position="156"/>
    </location>
</feature>
<sequence length="477" mass="51809">MMMDAPPDLPMALSSRSVTTLRPQPSMTGTLRSSAAALKRSLPPPPMAALPPTPQEKEKAKKEEKKEKRKFFARHGPFGDETKDKAKEKDAYVEPAGSAWFDDYPTTNDRHYSPTLSSPSSRHFPKTSISSSQLRTSSSPPPTSSSVQTHTGNQDLVQHIIPPAELSRLGVEWEREADLRDQGRKKKSTGGSGNKAGGSSSIFSLSSESTFACTTALNLNQDLDTFETSLRPPPRKPKKSKASSLSTVGASGSAKVGAPSSSSGIPIRRKTSNGSSIGSIPRKGALSRSNTISSRSSASGTRVEKKPSFLDMTTGRKVMLDIDEGWEQQRERRREKDRDMGVVKEEIGAMDSFFEPLGRESFDSEFLDEDSDENLNATGNSNSRGFMGLSTPARTPSSHRRRGSFLEPSSLSSPSNGSGSSSRYGRGDVMTDRLSLVGMMDESNMEPKDSFLELNSASIRGMDSFDITRKSVESFVQ</sequence>
<evidence type="ECO:0000313" key="3">
    <source>
        <dbReference type="Proteomes" id="UP000054279"/>
    </source>
</evidence>
<feature type="compositionally biased region" description="Acidic residues" evidence="1">
    <location>
        <begin position="363"/>
        <end position="373"/>
    </location>
</feature>
<proteinExistence type="predicted"/>
<name>A0A0C9VJS0_SPHS4</name>
<feature type="region of interest" description="Disordered" evidence="1">
    <location>
        <begin position="224"/>
        <end position="429"/>
    </location>
</feature>
<evidence type="ECO:0000313" key="2">
    <source>
        <dbReference type="EMBL" id="KIJ37696.1"/>
    </source>
</evidence>
<feature type="compositionally biased region" description="Basic and acidic residues" evidence="1">
    <location>
        <begin position="327"/>
        <end position="347"/>
    </location>
</feature>
<dbReference type="AlphaFoldDB" id="A0A0C9VJS0"/>
<dbReference type="HOGENOM" id="CLU_572628_0_0_1"/>
<keyword evidence="3" id="KW-1185">Reference proteome</keyword>
<feature type="compositionally biased region" description="Basic and acidic residues" evidence="1">
    <location>
        <begin position="55"/>
        <end position="66"/>
    </location>
</feature>
<dbReference type="EMBL" id="KN837167">
    <property type="protein sequence ID" value="KIJ37696.1"/>
    <property type="molecule type" value="Genomic_DNA"/>
</dbReference>
<feature type="compositionally biased region" description="Low complexity" evidence="1">
    <location>
        <begin position="1"/>
        <end position="13"/>
    </location>
</feature>